<proteinExistence type="predicted"/>
<accession>A0A5K7SFE9</accession>
<dbReference type="Pfam" id="PF14509">
    <property type="entry name" value="GH97_C"/>
    <property type="match status" value="1"/>
</dbReference>
<feature type="domain" description="Glycosyl-hydrolase 97 C-terminal oligomerisation" evidence="8">
    <location>
        <begin position="558"/>
        <end position="651"/>
    </location>
</feature>
<protein>
    <submittedName>
        <fullName evidence="9">Alpha-glucosidase</fullName>
    </submittedName>
</protein>
<evidence type="ECO:0000256" key="1">
    <source>
        <dbReference type="ARBA" id="ARBA00001913"/>
    </source>
</evidence>
<keyword evidence="3" id="KW-0378">Hydrolase</keyword>
<evidence type="ECO:0000256" key="3">
    <source>
        <dbReference type="ARBA" id="ARBA00022801"/>
    </source>
</evidence>
<keyword evidence="4" id="KW-0106">Calcium</keyword>
<dbReference type="InterPro" id="IPR013785">
    <property type="entry name" value="Aldolase_TIM"/>
</dbReference>
<dbReference type="KEGG" id="anf:AQPE_4512"/>
<dbReference type="Pfam" id="PF10566">
    <property type="entry name" value="Glyco_hydro_97"/>
    <property type="match status" value="1"/>
</dbReference>
<dbReference type="Gene3D" id="3.20.20.70">
    <property type="entry name" value="Aldolase class I"/>
    <property type="match status" value="1"/>
</dbReference>
<dbReference type="InterPro" id="IPR029486">
    <property type="entry name" value="GH97_N"/>
</dbReference>
<dbReference type="InterPro" id="IPR014718">
    <property type="entry name" value="GH-type_carb-bd"/>
</dbReference>
<dbReference type="AlphaFoldDB" id="A0A5K7SFE9"/>
<dbReference type="Pfam" id="PF14508">
    <property type="entry name" value="GH97_N"/>
    <property type="match status" value="1"/>
</dbReference>
<dbReference type="InterPro" id="IPR052720">
    <property type="entry name" value="Glycosyl_hydrolase_97"/>
</dbReference>
<evidence type="ECO:0000313" key="9">
    <source>
        <dbReference type="EMBL" id="BBE20321.1"/>
    </source>
</evidence>
<keyword evidence="5" id="KW-0326">Glycosidase</keyword>
<dbReference type="Gene3D" id="2.70.98.10">
    <property type="match status" value="1"/>
</dbReference>
<feature type="domain" description="Glycosyl-hydrolase 97 catalytic" evidence="6">
    <location>
        <begin position="307"/>
        <end position="460"/>
    </location>
</feature>
<evidence type="ECO:0000259" key="7">
    <source>
        <dbReference type="Pfam" id="PF14508"/>
    </source>
</evidence>
<evidence type="ECO:0000256" key="5">
    <source>
        <dbReference type="ARBA" id="ARBA00023295"/>
    </source>
</evidence>
<comment type="cofactor">
    <cofactor evidence="1">
        <name>Ca(2+)</name>
        <dbReference type="ChEBI" id="CHEBI:29108"/>
    </cofactor>
</comment>
<evidence type="ECO:0000256" key="4">
    <source>
        <dbReference type="ARBA" id="ARBA00022837"/>
    </source>
</evidence>
<dbReference type="GO" id="GO:0030246">
    <property type="term" value="F:carbohydrate binding"/>
    <property type="evidence" value="ECO:0007669"/>
    <property type="project" value="InterPro"/>
</dbReference>
<dbReference type="EMBL" id="AP018694">
    <property type="protein sequence ID" value="BBE20321.1"/>
    <property type="molecule type" value="Genomic_DNA"/>
</dbReference>
<evidence type="ECO:0000313" key="10">
    <source>
        <dbReference type="Proteomes" id="UP001193389"/>
    </source>
</evidence>
<dbReference type="GO" id="GO:0016798">
    <property type="term" value="F:hydrolase activity, acting on glycosyl bonds"/>
    <property type="evidence" value="ECO:0007669"/>
    <property type="project" value="UniProtKB-KW"/>
</dbReference>
<dbReference type="Gene3D" id="2.60.40.1180">
    <property type="entry name" value="Golgi alpha-mannosidase II"/>
    <property type="match status" value="1"/>
</dbReference>
<dbReference type="InterPro" id="IPR029483">
    <property type="entry name" value="GH97_C"/>
</dbReference>
<evidence type="ECO:0000259" key="6">
    <source>
        <dbReference type="Pfam" id="PF10566"/>
    </source>
</evidence>
<name>A0A5K7SFE9_9BACT</name>
<reference evidence="9" key="1">
    <citation type="journal article" date="2020" name="Int. J. Syst. Evol. Microbiol.">
        <title>Aquipluma nitroreducens gen. nov. sp. nov., a novel facultatively anaerobic bacterium isolated from a freshwater lake.</title>
        <authorList>
            <person name="Watanabe M."/>
            <person name="Kojima H."/>
            <person name="Fukui M."/>
        </authorList>
    </citation>
    <scope>NUCLEOTIDE SEQUENCE</scope>
    <source>
        <strain evidence="9">MeG22</strain>
    </source>
</reference>
<sequence length="656" mass="73962">MTTKLIHFRMKAGFLIFLMMMGLCVFAKDYTVSSPNGSIKVTVSVDTQIKWSAAVNNQAIFTNNTLSLDLGTSVLGTNPKLVSAKTTSVKSIVQTVVAVKSKTIDNTYNQLSLTFKPNYAVNFRVFDNGIAYRFETSIKDEIMVKNEEVGLNFAGDFGVLFPEEETVYSHYERLYLDTKIGSLAAGRFSSLPTLVKADNNIKIGITEADLFDYPCLFLEATGNAAFTSKYPKVILKADPKGDRAIQNIQEADYIAKTSGTRTFPWRVFMISTEDARLVENQMVFLLSRESKIAETSWIKPGLVAWDWWNENNVYGVDFKAGLDTKTYKYYIDFAAKNNIPYIILDEGWTKSTLNIKEANPTLDIQELIAYGKSKNVDIILWCLWNALDADLEGTLDIYAKWGAKGIKTDFMARSEQYMVNFYERTAKACADRKLLVDFHGAFKPSGMARAYPNIINHEGVRGMENCKWSKDITPEHDVTLCFTRMLAGPMDFTPGSMTNKNEKDFAISFSHPMSQGTRCHQVAMYVCYDAPVQMLCDSPSNYYKEPETTSFISKMPTVWDETKILDAKVGDYILTARHKDNNWYLGAMTDWTARTLDVDFSFLGEGTYEIEIMQDGINAEVSCNDYKRIVKQVTKADKMKIELAKGGGWAAICKKI</sequence>
<dbReference type="PANTHER" id="PTHR35803:SF2">
    <property type="entry name" value="RETAINING ALPHA-GALACTOSIDASE"/>
    <property type="match status" value="1"/>
</dbReference>
<dbReference type="InterPro" id="IPR017853">
    <property type="entry name" value="GH"/>
</dbReference>
<comment type="subunit">
    <text evidence="2">Monomer.</text>
</comment>
<dbReference type="SUPFAM" id="SSF51445">
    <property type="entry name" value="(Trans)glycosidases"/>
    <property type="match status" value="1"/>
</dbReference>
<evidence type="ECO:0000256" key="2">
    <source>
        <dbReference type="ARBA" id="ARBA00011245"/>
    </source>
</evidence>
<dbReference type="Proteomes" id="UP001193389">
    <property type="component" value="Chromosome"/>
</dbReference>
<organism evidence="9 10">
    <name type="scientific">Aquipluma nitroreducens</name>
    <dbReference type="NCBI Taxonomy" id="2010828"/>
    <lineage>
        <taxon>Bacteria</taxon>
        <taxon>Pseudomonadati</taxon>
        <taxon>Bacteroidota</taxon>
        <taxon>Bacteroidia</taxon>
        <taxon>Marinilabiliales</taxon>
        <taxon>Prolixibacteraceae</taxon>
        <taxon>Aquipluma</taxon>
    </lineage>
</organism>
<gene>
    <name evidence="9" type="ORF">AQPE_4512</name>
</gene>
<dbReference type="PANTHER" id="PTHR35803">
    <property type="entry name" value="GLUCAN 1,4-ALPHA-GLUCOSIDASE SUSB-RELATED"/>
    <property type="match status" value="1"/>
</dbReference>
<feature type="domain" description="Glycosyl-hydrolase 97 N-terminal" evidence="7">
    <location>
        <begin position="32"/>
        <end position="287"/>
    </location>
</feature>
<keyword evidence="10" id="KW-1185">Reference proteome</keyword>
<dbReference type="InterPro" id="IPR013780">
    <property type="entry name" value="Glyco_hydro_b"/>
</dbReference>
<dbReference type="InterPro" id="IPR019563">
    <property type="entry name" value="GH97_catalytic"/>
</dbReference>
<evidence type="ECO:0000259" key="8">
    <source>
        <dbReference type="Pfam" id="PF14509"/>
    </source>
</evidence>